<sequence length="47" mass="5207">MNPCGRFELDMNSRLQLDLTIPAAAMPALSPAARRTTRYRPGGDARF</sequence>
<evidence type="ECO:0000313" key="1">
    <source>
        <dbReference type="EMBL" id="ARX80719.1"/>
    </source>
</evidence>
<dbReference type="Proteomes" id="UP000195880">
    <property type="component" value="Chromosome"/>
</dbReference>
<dbReference type="AlphaFoldDB" id="A0A1Z1W2T4"/>
<dbReference type="KEGG" id="salf:SMD44_00117"/>
<keyword evidence="2" id="KW-1185">Reference proteome</keyword>
<protein>
    <submittedName>
        <fullName evidence="1">Uncharacterized protein</fullName>
    </submittedName>
</protein>
<name>A0A1Z1W2T4_9ACTN</name>
<dbReference type="EMBL" id="CP021748">
    <property type="protein sequence ID" value="ARX80719.1"/>
    <property type="molecule type" value="Genomic_DNA"/>
</dbReference>
<gene>
    <name evidence="1" type="ORF">SMD44_00117</name>
</gene>
<organism evidence="1 2">
    <name type="scientific">Streptomyces alboflavus</name>
    <dbReference type="NCBI Taxonomy" id="67267"/>
    <lineage>
        <taxon>Bacteria</taxon>
        <taxon>Bacillati</taxon>
        <taxon>Actinomycetota</taxon>
        <taxon>Actinomycetes</taxon>
        <taxon>Kitasatosporales</taxon>
        <taxon>Streptomycetaceae</taxon>
        <taxon>Streptomyces</taxon>
    </lineage>
</organism>
<reference evidence="1 2" key="1">
    <citation type="submission" date="2017-05" db="EMBL/GenBank/DDBJ databases">
        <title>Streptomyces alboflavus Genome sequencing and assembly.</title>
        <authorList>
            <person name="Wang Y."/>
            <person name="Du B."/>
            <person name="Ding Y."/>
            <person name="Liu H."/>
            <person name="Hou Q."/>
            <person name="Liu K."/>
            <person name="Wang C."/>
            <person name="Yao L."/>
        </authorList>
    </citation>
    <scope>NUCLEOTIDE SEQUENCE [LARGE SCALE GENOMIC DNA]</scope>
    <source>
        <strain evidence="1 2">MDJK44</strain>
    </source>
</reference>
<evidence type="ECO:0000313" key="2">
    <source>
        <dbReference type="Proteomes" id="UP000195880"/>
    </source>
</evidence>
<accession>A0A1Z1W2T4</accession>
<proteinExistence type="predicted"/>